<dbReference type="InterPro" id="IPR047785">
    <property type="entry name" value="tRNA_MNMC2"/>
</dbReference>
<feature type="domain" description="MnmC-like methyltransferase" evidence="11">
    <location>
        <begin position="109"/>
        <end position="234"/>
    </location>
</feature>
<protein>
    <submittedName>
        <fullName evidence="12">tRNA (5-methylaminomethyl-2-thiouridylate)-methyltransferase / FAD-dependent cmnm(5)s(2)U34 oxidoreductase</fullName>
        <ecNumber evidence="12">2.1.1.61</ecNumber>
    </submittedName>
</protein>
<dbReference type="SUPFAM" id="SSF51905">
    <property type="entry name" value="FAD/NAD(P)-binding domain"/>
    <property type="match status" value="1"/>
</dbReference>
<dbReference type="GO" id="GO:0008033">
    <property type="term" value="P:tRNA processing"/>
    <property type="evidence" value="ECO:0007669"/>
    <property type="project" value="UniProtKB-KW"/>
</dbReference>
<dbReference type="NCBIfam" id="NF002481">
    <property type="entry name" value="PRK01747.1-2"/>
    <property type="match status" value="1"/>
</dbReference>
<evidence type="ECO:0000313" key="12">
    <source>
        <dbReference type="EMBL" id="VAW71181.1"/>
    </source>
</evidence>
<dbReference type="HAMAP" id="MF_01102">
    <property type="entry name" value="MnmC"/>
    <property type="match status" value="1"/>
</dbReference>
<dbReference type="NCBIfam" id="NF033855">
    <property type="entry name" value="tRNA_MNMC2"/>
    <property type="match status" value="1"/>
</dbReference>
<dbReference type="PANTHER" id="PTHR13847:SF283">
    <property type="entry name" value="TRNA 5-METHYLAMINOMETHYL-2-THIOURIDINE BIOSYNTHESIS BIFUNCTIONAL PROTEIN MNMC"/>
    <property type="match status" value="1"/>
</dbReference>
<dbReference type="Gene3D" id="3.40.50.150">
    <property type="entry name" value="Vaccinia Virus protein VP39"/>
    <property type="match status" value="1"/>
</dbReference>
<keyword evidence="2 12" id="KW-0489">Methyltransferase</keyword>
<organism evidence="12">
    <name type="scientific">hydrothermal vent metagenome</name>
    <dbReference type="NCBI Taxonomy" id="652676"/>
    <lineage>
        <taxon>unclassified sequences</taxon>
        <taxon>metagenomes</taxon>
        <taxon>ecological metagenomes</taxon>
    </lineage>
</organism>
<dbReference type="InterPro" id="IPR029063">
    <property type="entry name" value="SAM-dependent_MTases_sf"/>
</dbReference>
<gene>
    <name evidence="12" type="ORF">MNBD_GAMMA10-3206</name>
</gene>
<keyword evidence="7" id="KW-0274">FAD</keyword>
<evidence type="ECO:0000256" key="8">
    <source>
        <dbReference type="ARBA" id="ARBA00023002"/>
    </source>
</evidence>
<keyword evidence="8" id="KW-0560">Oxidoreductase</keyword>
<dbReference type="Gene3D" id="3.30.9.10">
    <property type="entry name" value="D-Amino Acid Oxidase, subunit A, domain 2"/>
    <property type="match status" value="1"/>
</dbReference>
<dbReference type="GO" id="GO:0004808">
    <property type="term" value="F:tRNA (5-methylaminomethyl-2-thiouridylate)(34)-methyltransferase activity"/>
    <property type="evidence" value="ECO:0007669"/>
    <property type="project" value="UniProtKB-EC"/>
</dbReference>
<feature type="domain" description="FAD dependent oxidoreductase" evidence="10">
    <location>
        <begin position="261"/>
        <end position="620"/>
    </location>
</feature>
<keyword evidence="6" id="KW-0819">tRNA processing</keyword>
<evidence type="ECO:0000259" key="11">
    <source>
        <dbReference type="Pfam" id="PF05430"/>
    </source>
</evidence>
<evidence type="ECO:0000256" key="6">
    <source>
        <dbReference type="ARBA" id="ARBA00022694"/>
    </source>
</evidence>
<accession>A0A3B0XUH5</accession>
<dbReference type="PANTHER" id="PTHR13847">
    <property type="entry name" value="SARCOSINE DEHYDROGENASE-RELATED"/>
    <property type="match status" value="1"/>
</dbReference>
<dbReference type="InterPro" id="IPR008471">
    <property type="entry name" value="MnmC-like_methylTransf"/>
</dbReference>
<evidence type="ECO:0000256" key="9">
    <source>
        <dbReference type="ARBA" id="ARBA00023268"/>
    </source>
</evidence>
<dbReference type="InterPro" id="IPR017610">
    <property type="entry name" value="tRNA_S-uridine_synth_MnmC_C"/>
</dbReference>
<evidence type="ECO:0000256" key="1">
    <source>
        <dbReference type="ARBA" id="ARBA00022490"/>
    </source>
</evidence>
<keyword evidence="3" id="KW-0285">Flavoprotein</keyword>
<dbReference type="EMBL" id="UOFJ01000575">
    <property type="protein sequence ID" value="VAW71181.1"/>
    <property type="molecule type" value="Genomic_DNA"/>
</dbReference>
<evidence type="ECO:0000256" key="4">
    <source>
        <dbReference type="ARBA" id="ARBA00022679"/>
    </source>
</evidence>
<dbReference type="AlphaFoldDB" id="A0A3B0XUH5"/>
<evidence type="ECO:0000256" key="5">
    <source>
        <dbReference type="ARBA" id="ARBA00022691"/>
    </source>
</evidence>
<proteinExistence type="inferred from homology"/>
<keyword evidence="9" id="KW-0511">Multifunctional enzyme</keyword>
<dbReference type="Pfam" id="PF01266">
    <property type="entry name" value="DAO"/>
    <property type="match status" value="1"/>
</dbReference>
<keyword evidence="4 12" id="KW-0808">Transferase</keyword>
<dbReference type="InterPro" id="IPR036188">
    <property type="entry name" value="FAD/NAD-bd_sf"/>
</dbReference>
<evidence type="ECO:0000256" key="7">
    <source>
        <dbReference type="ARBA" id="ARBA00022827"/>
    </source>
</evidence>
<dbReference type="Gene3D" id="3.50.50.60">
    <property type="entry name" value="FAD/NAD(P)-binding domain"/>
    <property type="match status" value="1"/>
</dbReference>
<dbReference type="GO" id="GO:0032259">
    <property type="term" value="P:methylation"/>
    <property type="evidence" value="ECO:0007669"/>
    <property type="project" value="UniProtKB-KW"/>
</dbReference>
<dbReference type="EC" id="2.1.1.61" evidence="12"/>
<evidence type="ECO:0000256" key="3">
    <source>
        <dbReference type="ARBA" id="ARBA00022630"/>
    </source>
</evidence>
<sequence>MNYAKPDWRDGQPYSPDFDDVYFSVDNGVQETAHVFIQHNQLLQRFDDISAENKAFVIAETGFGSGLNFLLSAKHWLEIADSTACLYYYSVENTPFTPDDLAQAHTFWPELKAVSDELLAQYQAASAGFHLFELFEGRIKLMLMLGEVEPMLQQIQLAGGCRVDAWFLDGFAPSLNPGMWSDEVFSQMARLSHVGTTFSTYTAAGVVKRGLTEVGFAVRKVAGCGKKRHNLCGELERDPPSVHSAQPWYEYPHINLVSRTACIVGAGIAGLSTAWSLVQRGFQVEILEAGDRPGVQASGNPAGMLMPRLSLQHSADAEFYTSAYFYALRCLHQLDAQQSIWQQTGGIQLASSQRIQKQLAQYPQDKALAEVLDAEKASHLSGVQIDSAAHHFPLAACIYPQKILHRLIEEMGERLSIRYNCTVQSFDFTDQQWRLKNDHNEVIAASDTLVLASAWQTRRFTQFDHLHLQPARGQLSLLKANRKSRQLKMPIAYGGYLLPEMAAQHVTGTSFELDDCSTALREQENQANFLNLNNWFEGLFEAKDMRGGRASVRAVTPDRTPVVGPAPLKPYYADEYADLYKGKRPQSYPLARYLPGLYVNTGHGARGFSSAFLSAQLLAATICDEPLPVSNRVRYALHPARFLVRSFKKKKI</sequence>
<dbReference type="NCBIfam" id="TIGR03197">
    <property type="entry name" value="MnmC_Cterm"/>
    <property type="match status" value="1"/>
</dbReference>
<dbReference type="InterPro" id="IPR006076">
    <property type="entry name" value="FAD-dep_OxRdtase"/>
</dbReference>
<evidence type="ECO:0000256" key="2">
    <source>
        <dbReference type="ARBA" id="ARBA00022603"/>
    </source>
</evidence>
<name>A0A3B0XUH5_9ZZZZ</name>
<keyword evidence="1" id="KW-0963">Cytoplasm</keyword>
<dbReference type="Pfam" id="PF05430">
    <property type="entry name" value="Methyltransf_30"/>
    <property type="match status" value="1"/>
</dbReference>
<keyword evidence="5" id="KW-0949">S-adenosyl-L-methionine</keyword>
<dbReference type="GO" id="GO:0005737">
    <property type="term" value="C:cytoplasm"/>
    <property type="evidence" value="ECO:0007669"/>
    <property type="project" value="TreeGrafter"/>
</dbReference>
<dbReference type="GO" id="GO:0016645">
    <property type="term" value="F:oxidoreductase activity, acting on the CH-NH group of donors"/>
    <property type="evidence" value="ECO:0007669"/>
    <property type="project" value="InterPro"/>
</dbReference>
<reference evidence="12" key="1">
    <citation type="submission" date="2018-06" db="EMBL/GenBank/DDBJ databases">
        <authorList>
            <person name="Zhirakovskaya E."/>
        </authorList>
    </citation>
    <scope>NUCLEOTIDE SEQUENCE</scope>
</reference>
<evidence type="ECO:0000259" key="10">
    <source>
        <dbReference type="Pfam" id="PF01266"/>
    </source>
</evidence>
<dbReference type="InterPro" id="IPR023032">
    <property type="entry name" value="tRNA_MAMT_biosynth_bifunc_MnmC"/>
</dbReference>